<protein>
    <recommendedName>
        <fullName evidence="7">HYDIN/VesB/CFA65-like Ig-like domain-containing protein</fullName>
    </recommendedName>
</protein>
<evidence type="ECO:0000256" key="1">
    <source>
        <dbReference type="ARBA" id="ARBA00004138"/>
    </source>
</evidence>
<evidence type="ECO:0000256" key="6">
    <source>
        <dbReference type="SAM" id="MobiDB-lite"/>
    </source>
</evidence>
<feature type="domain" description="HYDIN/VesB/CFA65-like Ig-like" evidence="7">
    <location>
        <begin position="222"/>
        <end position="314"/>
    </location>
</feature>
<accession>A0A8K1D771</accession>
<keyword evidence="5" id="KW-0966">Cell projection</keyword>
<feature type="region of interest" description="Disordered" evidence="6">
    <location>
        <begin position="903"/>
        <end position="931"/>
    </location>
</feature>
<gene>
    <name evidence="8" type="ORF">HGM15179_019952</name>
</gene>
<evidence type="ECO:0000313" key="8">
    <source>
        <dbReference type="EMBL" id="TRZ07155.1"/>
    </source>
</evidence>
<reference evidence="8" key="1">
    <citation type="submission" date="2019-04" db="EMBL/GenBank/DDBJ databases">
        <title>Genome assembly of Zosterops borbonicus 15179.</title>
        <authorList>
            <person name="Leroy T."/>
            <person name="Anselmetti Y."/>
            <person name="Tilak M.-K."/>
            <person name="Nabholz B."/>
        </authorList>
    </citation>
    <scope>NUCLEOTIDE SEQUENCE</scope>
    <source>
        <strain evidence="8">HGM_15179</strain>
        <tissue evidence="8">Muscle</tissue>
    </source>
</reference>
<dbReference type="InterPro" id="IPR033305">
    <property type="entry name" value="Hydin-like"/>
</dbReference>
<dbReference type="Gene3D" id="2.60.40.10">
    <property type="entry name" value="Immunoglobulins"/>
    <property type="match status" value="6"/>
</dbReference>
<evidence type="ECO:0000259" key="7">
    <source>
        <dbReference type="Pfam" id="PF22544"/>
    </source>
</evidence>
<organism evidence="8 9">
    <name type="scientific">Zosterops borbonicus</name>
    <dbReference type="NCBI Taxonomy" id="364589"/>
    <lineage>
        <taxon>Eukaryota</taxon>
        <taxon>Metazoa</taxon>
        <taxon>Chordata</taxon>
        <taxon>Craniata</taxon>
        <taxon>Vertebrata</taxon>
        <taxon>Euteleostomi</taxon>
        <taxon>Archelosauria</taxon>
        <taxon>Archosauria</taxon>
        <taxon>Dinosauria</taxon>
        <taxon>Saurischia</taxon>
        <taxon>Theropoda</taxon>
        <taxon>Coelurosauria</taxon>
        <taxon>Aves</taxon>
        <taxon>Neognathae</taxon>
        <taxon>Neoaves</taxon>
        <taxon>Telluraves</taxon>
        <taxon>Australaves</taxon>
        <taxon>Passeriformes</taxon>
        <taxon>Sylvioidea</taxon>
        <taxon>Zosteropidae</taxon>
        <taxon>Zosterops</taxon>
    </lineage>
</organism>
<comment type="caution">
    <text evidence="8">The sequence shown here is derived from an EMBL/GenBank/DDBJ whole genome shotgun (WGS) entry which is preliminary data.</text>
</comment>
<comment type="subcellular location">
    <subcellularLocation>
        <location evidence="1">Cell projection</location>
        <location evidence="1">Cilium</location>
    </subcellularLocation>
    <subcellularLocation>
        <location evidence="2">Cytoplasm</location>
    </subcellularLocation>
</comment>
<dbReference type="Pfam" id="PF14874">
    <property type="entry name" value="PapD-like"/>
    <property type="match status" value="1"/>
</dbReference>
<dbReference type="GO" id="GO:0003341">
    <property type="term" value="P:cilium movement"/>
    <property type="evidence" value="ECO:0007669"/>
    <property type="project" value="TreeGrafter"/>
</dbReference>
<dbReference type="EMBL" id="SWJQ01001931">
    <property type="protein sequence ID" value="TRZ07155.1"/>
    <property type="molecule type" value="Genomic_DNA"/>
</dbReference>
<dbReference type="AlphaFoldDB" id="A0A8K1D771"/>
<dbReference type="GO" id="GO:1904158">
    <property type="term" value="P:axonemal central apparatus assembly"/>
    <property type="evidence" value="ECO:0007669"/>
    <property type="project" value="TreeGrafter"/>
</dbReference>
<feature type="non-terminal residue" evidence="8">
    <location>
        <position position="1272"/>
    </location>
</feature>
<evidence type="ECO:0000256" key="5">
    <source>
        <dbReference type="ARBA" id="ARBA00023273"/>
    </source>
</evidence>
<dbReference type="OrthoDB" id="442692at2759"/>
<keyword evidence="3" id="KW-0963">Cytoplasm</keyword>
<feature type="domain" description="HYDIN/VesB/CFA65-like Ig-like" evidence="7">
    <location>
        <begin position="485"/>
        <end position="575"/>
    </location>
</feature>
<name>A0A8K1D771_9PASS</name>
<evidence type="ECO:0000256" key="4">
    <source>
        <dbReference type="ARBA" id="ARBA00023069"/>
    </source>
</evidence>
<dbReference type="GO" id="GO:0005930">
    <property type="term" value="C:axoneme"/>
    <property type="evidence" value="ECO:0007669"/>
    <property type="project" value="TreeGrafter"/>
</dbReference>
<dbReference type="Proteomes" id="UP000796761">
    <property type="component" value="Unassembled WGS sequence"/>
</dbReference>
<evidence type="ECO:0000256" key="3">
    <source>
        <dbReference type="ARBA" id="ARBA00022490"/>
    </source>
</evidence>
<evidence type="ECO:0000256" key="2">
    <source>
        <dbReference type="ARBA" id="ARBA00004496"/>
    </source>
</evidence>
<dbReference type="InterPro" id="IPR013783">
    <property type="entry name" value="Ig-like_fold"/>
</dbReference>
<feature type="non-terminal residue" evidence="8">
    <location>
        <position position="1"/>
    </location>
</feature>
<dbReference type="InterPro" id="IPR053879">
    <property type="entry name" value="HYDIN_VesB_CFA65-like_Ig"/>
</dbReference>
<proteinExistence type="predicted"/>
<keyword evidence="9" id="KW-1185">Reference proteome</keyword>
<keyword evidence="4" id="KW-0969">Cilium</keyword>
<dbReference type="PANTHER" id="PTHR23053">
    <property type="entry name" value="DLEC1 DELETED IN LUNG AND ESOPHAGEAL CANCER 1"/>
    <property type="match status" value="1"/>
</dbReference>
<dbReference type="Pfam" id="PF22544">
    <property type="entry name" value="HYDIN_VesB_CFA65-like_Ig"/>
    <property type="match status" value="2"/>
</dbReference>
<sequence>LAQYKAQSKRLSPVSPKQSLFQVSPSEIIFQNFVGHEVSVMVLSLMNKDKRAELGLLAAGRNAQQPGFPAQAARTSGVPRLAFNIETTMFAFIPSKATVFGLLSCWSACMTCLRVVRVSMKSSPYFQLVGPNDACHVLPPGMSARVNIRFTPDENKDYYHELVCISGTEWIIVPIRATAAHPVLDFPKNLDFSQCPDYYHELVCISGTEWIIVPIRATAAHPVLDFPKNLDFSQCPVRCTTHWTLLVHNSGNGAAHYQLSTQSPFSVVPATGTLGAGDTMRVTVRFHPLTIGDHFGSLVVCCTGEKSIHTNLQGEAANADIEMTNFVRVEKTFVNMSNHTTMFIRNKSNITTQFQWKTFPTEEDESKEKRRQCDLLCPSAKVWLKTFIEQKKIEKEKCICENRIALLSKKAEEEMAKVQEDPMLFSDDIFSIEPMEGKIGPYGTAEIKVTFKPLKALEYRRVAYCDISGRESRMPLYLRGEGQGPLVEFSSDTLDLGNIIFNTPHVREVKLINQGATDAPFTYIPSTANVGYCFQFSPEEGLIAPGGIQTIHISFNATVLGRFEEQFKFSVAGSPTDELDFGDISFGFPCTKTCRLINTSLAPVTFELHVWGDGTEPACLTNLVFARRLLLPGGYHEWVMSFFKEEFTALLFHQVTLCSNTVMEFYRKMLVDVVGVGRRVASVTITARCFVPELRVYPQILWLDECNLKVPFERKLFIRNNSHLPGCYGLIPQECNEDSPVLYSSPKPCGIVEPQSTAEIPVIVEIQTLDPSKHHTSVSICVFGDAGNPLTNKPHCYNIEPREGVIPARGEVPVTITATLDVTGFFADAVQLFIGKSLWTTFILQGFGTGFPIVVDKPFAPELNLGYQFSLLPCIHQFTLTNCGHHFHRLFWKVECNRPAGKEGQSTSALSSPKAKDDSQSPRPPTPVFGLEPLSMDLKPGESVDMVLRGFSHQPQVVQNYVMCEAVIGTGSMTKKIIETTVTCEFIDPSIEVSARQFTFRVEKPVTVDVGQTCHLYITFDPAYRLDFNSWEEKKALKIEVVRGHPYVEHITLQGEVHFPALQIQPSNLQFGCILAGAKQERSVEMTNSSSLPVEYHWSLHLDRQELYPPKAKPQPPKEKKPCLDKLGTHGRRFKIRSVKEPATALEESWDRAQSSAAEAFRILPVSGVLQPGETQKVSFTFFGHLNTTAGVRALCHVEGGPTYQVQLTGEASHVSYSLSPREIDCGLLMFNEIHHSTVTLENTCKIKFIWELKPCTADQDMPGVFLVKPTR</sequence>
<dbReference type="PANTHER" id="PTHR23053:SF0">
    <property type="entry name" value="HYDROCEPHALUS-INDUCING PROTEIN HOMOLOG"/>
    <property type="match status" value="1"/>
</dbReference>
<evidence type="ECO:0000313" key="9">
    <source>
        <dbReference type="Proteomes" id="UP000796761"/>
    </source>
</evidence>